<dbReference type="AlphaFoldDB" id="A0A9E5DPF4"/>
<reference evidence="2" key="1">
    <citation type="submission" date="2022-12" db="EMBL/GenBank/DDBJ databases">
        <title>Reclassification of two methanogenic archaea species isolated from the Kolyma lowland permafrost.</title>
        <authorList>
            <person name="Trubitsyn V.E."/>
            <person name="Rivkina E.M."/>
            <person name="Shcherbakova V.A."/>
        </authorList>
    </citation>
    <scope>NUCLEOTIDE SEQUENCE</scope>
    <source>
        <strain evidence="1">M2</strain>
        <strain evidence="2">MK4</strain>
    </source>
</reference>
<protein>
    <submittedName>
        <fullName evidence="2">Uncharacterized protein</fullName>
    </submittedName>
</protein>
<gene>
    <name evidence="2" type="ORF">O3H35_13165</name>
    <name evidence="1" type="ORF">O3H54_15325</name>
</gene>
<name>A0A9E5DPF4_9EURY</name>
<evidence type="ECO:0000313" key="1">
    <source>
        <dbReference type="EMBL" id="MCZ3367260.1"/>
    </source>
</evidence>
<dbReference type="Proteomes" id="UP001068021">
    <property type="component" value="Unassembled WGS sequence"/>
</dbReference>
<dbReference type="EMBL" id="JAPVER010000020">
    <property type="protein sequence ID" value="MCZ3367260.1"/>
    <property type="molecule type" value="Genomic_DNA"/>
</dbReference>
<accession>A0A9E5DPF4</accession>
<sequence length="57" mass="6593">MSVLEDILEEFFKDLKEKEKVPNDIINGLIDLIQNDKISSEELLKIIKNSDLNGFED</sequence>
<comment type="caution">
    <text evidence="2">The sequence shown here is derived from an EMBL/GenBank/DDBJ whole genome shotgun (WGS) entry which is preliminary data.</text>
</comment>
<evidence type="ECO:0000313" key="3">
    <source>
        <dbReference type="Proteomes" id="UP001068021"/>
    </source>
</evidence>
<dbReference type="RefSeq" id="WP_157197649.1">
    <property type="nucleotide sequence ID" value="NZ_JAPVER010000020.1"/>
</dbReference>
<dbReference type="EMBL" id="JAPVES010000030">
    <property type="protein sequence ID" value="MCZ3373592.1"/>
    <property type="molecule type" value="Genomic_DNA"/>
</dbReference>
<proteinExistence type="predicted"/>
<dbReference type="Proteomes" id="UP001074446">
    <property type="component" value="Unassembled WGS sequence"/>
</dbReference>
<evidence type="ECO:0000313" key="2">
    <source>
        <dbReference type="EMBL" id="MCZ3373592.1"/>
    </source>
</evidence>
<keyword evidence="3" id="KW-1185">Reference proteome</keyword>
<organism evidence="2">
    <name type="scientific">Methanobacterium veterum</name>
    <dbReference type="NCBI Taxonomy" id="408577"/>
    <lineage>
        <taxon>Archaea</taxon>
        <taxon>Methanobacteriati</taxon>
        <taxon>Methanobacteriota</taxon>
        <taxon>Methanomada group</taxon>
        <taxon>Methanobacteria</taxon>
        <taxon>Methanobacteriales</taxon>
        <taxon>Methanobacteriaceae</taxon>
        <taxon>Methanobacterium</taxon>
    </lineage>
</organism>